<dbReference type="EC" id="2.10.1.1" evidence="7"/>
<evidence type="ECO:0000256" key="4">
    <source>
        <dbReference type="ARBA" id="ARBA00022505"/>
    </source>
</evidence>
<dbReference type="InterPro" id="IPR005110">
    <property type="entry name" value="MoeA_linker/N"/>
</dbReference>
<dbReference type="Proteomes" id="UP000310458">
    <property type="component" value="Unassembled WGS sequence"/>
</dbReference>
<keyword evidence="7" id="KW-0460">Magnesium</keyword>
<organism evidence="10 11">
    <name type="scientific">Nesterenkonia salmonea</name>
    <dbReference type="NCBI Taxonomy" id="1804987"/>
    <lineage>
        <taxon>Bacteria</taxon>
        <taxon>Bacillati</taxon>
        <taxon>Actinomycetota</taxon>
        <taxon>Actinomycetes</taxon>
        <taxon>Micrococcales</taxon>
        <taxon>Micrococcaceae</taxon>
        <taxon>Nesterenkonia</taxon>
    </lineage>
</organism>
<evidence type="ECO:0000256" key="7">
    <source>
        <dbReference type="RuleBase" id="RU365090"/>
    </source>
</evidence>
<evidence type="ECO:0000256" key="3">
    <source>
        <dbReference type="ARBA" id="ARBA00010763"/>
    </source>
</evidence>
<evidence type="ECO:0000256" key="5">
    <source>
        <dbReference type="ARBA" id="ARBA00023150"/>
    </source>
</evidence>
<evidence type="ECO:0000259" key="9">
    <source>
        <dbReference type="SMART" id="SM00852"/>
    </source>
</evidence>
<proteinExistence type="inferred from homology"/>
<evidence type="ECO:0000256" key="1">
    <source>
        <dbReference type="ARBA" id="ARBA00002901"/>
    </source>
</evidence>
<dbReference type="GO" id="GO:0006777">
    <property type="term" value="P:Mo-molybdopterin cofactor biosynthetic process"/>
    <property type="evidence" value="ECO:0007669"/>
    <property type="project" value="UniProtKB-UniRule"/>
</dbReference>
<dbReference type="SUPFAM" id="SSF63882">
    <property type="entry name" value="MoeA N-terminal region -like"/>
    <property type="match status" value="1"/>
</dbReference>
<dbReference type="Pfam" id="PF03454">
    <property type="entry name" value="MoeA_C"/>
    <property type="match status" value="1"/>
</dbReference>
<comment type="cofactor">
    <cofactor evidence="7">
        <name>Mg(2+)</name>
        <dbReference type="ChEBI" id="CHEBI:18420"/>
    </cofactor>
</comment>
<dbReference type="Gene3D" id="2.170.190.11">
    <property type="entry name" value="Molybdopterin biosynthesis moea protein, domain 3"/>
    <property type="match status" value="1"/>
</dbReference>
<dbReference type="GO" id="GO:0005829">
    <property type="term" value="C:cytosol"/>
    <property type="evidence" value="ECO:0007669"/>
    <property type="project" value="TreeGrafter"/>
</dbReference>
<comment type="catalytic activity">
    <reaction evidence="6">
        <text>adenylyl-molybdopterin + molybdate = Mo-molybdopterin + AMP + H(+)</text>
        <dbReference type="Rhea" id="RHEA:35047"/>
        <dbReference type="ChEBI" id="CHEBI:15378"/>
        <dbReference type="ChEBI" id="CHEBI:36264"/>
        <dbReference type="ChEBI" id="CHEBI:62727"/>
        <dbReference type="ChEBI" id="CHEBI:71302"/>
        <dbReference type="ChEBI" id="CHEBI:456215"/>
        <dbReference type="EC" id="2.10.1.1"/>
    </reaction>
</comment>
<dbReference type="OrthoDB" id="3196725at2"/>
<feature type="domain" description="MoaB/Mog" evidence="9">
    <location>
        <begin position="182"/>
        <end position="317"/>
    </location>
</feature>
<dbReference type="GO" id="GO:0046872">
    <property type="term" value="F:metal ion binding"/>
    <property type="evidence" value="ECO:0007669"/>
    <property type="project" value="UniProtKB-UniRule"/>
</dbReference>
<keyword evidence="4 7" id="KW-0500">Molybdenum</keyword>
<reference evidence="10 11" key="1">
    <citation type="submission" date="2019-05" db="EMBL/GenBank/DDBJ databases">
        <title>Nesterenkonia sp. GY074 isolated from the Southern Atlantic Ocean.</title>
        <authorList>
            <person name="Zhang G."/>
        </authorList>
    </citation>
    <scope>NUCLEOTIDE SEQUENCE [LARGE SCALE GENOMIC DNA]</scope>
    <source>
        <strain evidence="10 11">GY074</strain>
    </source>
</reference>
<gene>
    <name evidence="10" type="ORF">FEF26_04620</name>
</gene>
<dbReference type="Gene3D" id="2.40.340.10">
    <property type="entry name" value="MoeA, C-terminal, domain IV"/>
    <property type="match status" value="1"/>
</dbReference>
<evidence type="ECO:0000313" key="11">
    <source>
        <dbReference type="Proteomes" id="UP000310458"/>
    </source>
</evidence>
<dbReference type="SMART" id="SM00852">
    <property type="entry name" value="MoCF_biosynth"/>
    <property type="match status" value="1"/>
</dbReference>
<name>A0A5R9BEB9_9MICC</name>
<keyword evidence="7" id="KW-0479">Metal-binding</keyword>
<dbReference type="EMBL" id="VAVZ01000009">
    <property type="protein sequence ID" value="TLP98452.1"/>
    <property type="molecule type" value="Genomic_DNA"/>
</dbReference>
<dbReference type="Pfam" id="PF00994">
    <property type="entry name" value="MoCF_biosynth"/>
    <property type="match status" value="1"/>
</dbReference>
<dbReference type="InterPro" id="IPR036688">
    <property type="entry name" value="MoeA_C_domain_IV_sf"/>
</dbReference>
<evidence type="ECO:0000313" key="10">
    <source>
        <dbReference type="EMBL" id="TLP98452.1"/>
    </source>
</evidence>
<dbReference type="Gene3D" id="3.40.980.10">
    <property type="entry name" value="MoaB/Mog-like domain"/>
    <property type="match status" value="1"/>
</dbReference>
<keyword evidence="7 10" id="KW-0808">Transferase</keyword>
<comment type="function">
    <text evidence="1 7">Catalyzes the insertion of molybdate into adenylated molybdopterin with the concomitant release of AMP.</text>
</comment>
<comment type="similarity">
    <text evidence="3 7">Belongs to the MoeA family.</text>
</comment>
<feature type="region of interest" description="Disordered" evidence="8">
    <location>
        <begin position="114"/>
        <end position="133"/>
    </location>
</feature>
<dbReference type="InterPro" id="IPR036425">
    <property type="entry name" value="MoaB/Mog-like_dom_sf"/>
</dbReference>
<comment type="pathway">
    <text evidence="2 7">Cofactor biosynthesis; molybdopterin biosynthesis.</text>
</comment>
<comment type="caution">
    <text evidence="10">The sequence shown here is derived from an EMBL/GenBank/DDBJ whole genome shotgun (WGS) entry which is preliminary data.</text>
</comment>
<keyword evidence="5 7" id="KW-0501">Molybdenum cofactor biosynthesis</keyword>
<accession>A0A5R9BEB9</accession>
<dbReference type="AlphaFoldDB" id="A0A5R9BEB9"/>
<dbReference type="InterPro" id="IPR038987">
    <property type="entry name" value="MoeA-like"/>
</dbReference>
<dbReference type="RefSeq" id="WP_138252375.1">
    <property type="nucleotide sequence ID" value="NZ_VAVZ01000009.1"/>
</dbReference>
<sequence>MSSPIPFEQARGIAASAEALPAVRRSLEEGIGCVLSEPVTAQLDIPHAATSAMDGWAVTAAEEPQWALRSDRADRPGIVLQPLAAGEAVAVVTGTPIPKGAHSVLRSEHGYIDHSGSQGTRLHATPGTPDLEPHRNIRPTAAEAHTGQLLCEPGRILTATRAATAAVAGYDNLAVIPPPRVRLILTGGEVITSGHPAPGQVRDVFGLALPTMLGAMGADLVGSDRIDDDAAALVDLMEKNPPDVIITTGGTAGSPADVLRPALTRLRARILVDSVAMRPGHPALLARHNGTYILGLPGNPLAGFAALAALGEPLIRALRGITPAATSHALRAGSALQGPRTGVRLVPVQVTQETVQPLPHTSSHMMRGLAEADALAIVPAGGLTTDQHVECLPVPGSPGPIGGRAHISIR</sequence>
<dbReference type="UniPathway" id="UPA00344"/>
<evidence type="ECO:0000256" key="2">
    <source>
        <dbReference type="ARBA" id="ARBA00005046"/>
    </source>
</evidence>
<dbReference type="SUPFAM" id="SSF63867">
    <property type="entry name" value="MoeA C-terminal domain-like"/>
    <property type="match status" value="1"/>
</dbReference>
<keyword evidence="11" id="KW-1185">Reference proteome</keyword>
<dbReference type="InterPro" id="IPR036135">
    <property type="entry name" value="MoeA_linker/N_sf"/>
</dbReference>
<dbReference type="PANTHER" id="PTHR10192:SF5">
    <property type="entry name" value="GEPHYRIN"/>
    <property type="match status" value="1"/>
</dbReference>
<protein>
    <recommendedName>
        <fullName evidence="7">Molybdopterin molybdenumtransferase</fullName>
        <ecNumber evidence="7">2.10.1.1</ecNumber>
    </recommendedName>
</protein>
<dbReference type="GO" id="GO:0061599">
    <property type="term" value="F:molybdopterin molybdotransferase activity"/>
    <property type="evidence" value="ECO:0007669"/>
    <property type="project" value="UniProtKB-UniRule"/>
</dbReference>
<dbReference type="InterPro" id="IPR005111">
    <property type="entry name" value="MoeA_C_domain_IV"/>
</dbReference>
<dbReference type="SUPFAM" id="SSF53218">
    <property type="entry name" value="Molybdenum cofactor biosynthesis proteins"/>
    <property type="match status" value="1"/>
</dbReference>
<evidence type="ECO:0000256" key="8">
    <source>
        <dbReference type="SAM" id="MobiDB-lite"/>
    </source>
</evidence>
<dbReference type="Gene3D" id="3.90.105.10">
    <property type="entry name" value="Molybdopterin biosynthesis moea protein, domain 2"/>
    <property type="match status" value="1"/>
</dbReference>
<evidence type="ECO:0000256" key="6">
    <source>
        <dbReference type="ARBA" id="ARBA00047317"/>
    </source>
</evidence>
<dbReference type="InterPro" id="IPR001453">
    <property type="entry name" value="MoaB/Mog_dom"/>
</dbReference>
<dbReference type="PANTHER" id="PTHR10192">
    <property type="entry name" value="MOLYBDOPTERIN BIOSYNTHESIS PROTEIN"/>
    <property type="match status" value="1"/>
</dbReference>
<dbReference type="Pfam" id="PF03453">
    <property type="entry name" value="MoeA_N"/>
    <property type="match status" value="1"/>
</dbReference>